<dbReference type="OrthoDB" id="9998343at2759"/>
<evidence type="ECO:0000256" key="4">
    <source>
        <dbReference type="PROSITE-ProRule" id="PRU00679"/>
    </source>
</evidence>
<dbReference type="PANTHER" id="PTHR10819">
    <property type="entry name" value="PHOSPHOTRIESTERASE-RELATED"/>
    <property type="match status" value="1"/>
</dbReference>
<keyword evidence="2" id="KW-0479">Metal-binding</keyword>
<name>A0A9N8HDR9_9STRA</name>
<dbReference type="InterPro" id="IPR001559">
    <property type="entry name" value="Phosphotriesterase"/>
</dbReference>
<sequence length="416" mass="46117">MASFAATNGNATSTVIPKAMTVLGPVEELGDVLMKEPLICDPALRMTGPASGTALVWDDLAHIRANPFVNASNMTLSSVPDAVHELTNKGHCGDTLLDTTSVDGGRDFVKARIISQQTGKHIILGTTPTTSTTDVDAVQASKRDIDRMEQELIYGVEQQQQSQQDQSEPLLVRAGFIGELHITDLNDPSQERQLHACAVVQHTTGAPFLLDVPSQHVESALDQIERCGGDLSRTVLTRADLYYRHDMTLLCRLLDRGVCLCFDHCAVASAIWDLDGIYPSVQQVAQLIDTLLKLKPDQYIHQIVLSSGIFMKLQYTKYGGVGYTAILEHLVPRLQAQQQQQQQPAVIDILLRANPKRLLCWWTPPPPKEVPKEYIPCSVCKKMFEPILGEYYTKYSFTYCGTDCLRKHRKVGFKGI</sequence>
<keyword evidence="3" id="KW-0378">Hydrolase</keyword>
<dbReference type="AlphaFoldDB" id="A0A9N8HDR9"/>
<evidence type="ECO:0000256" key="2">
    <source>
        <dbReference type="ARBA" id="ARBA00022723"/>
    </source>
</evidence>
<organism evidence="6 7">
    <name type="scientific">Seminavis robusta</name>
    <dbReference type="NCBI Taxonomy" id="568900"/>
    <lineage>
        <taxon>Eukaryota</taxon>
        <taxon>Sar</taxon>
        <taxon>Stramenopiles</taxon>
        <taxon>Ochrophyta</taxon>
        <taxon>Bacillariophyta</taxon>
        <taxon>Bacillariophyceae</taxon>
        <taxon>Bacillariophycidae</taxon>
        <taxon>Naviculales</taxon>
        <taxon>Naviculaceae</taxon>
        <taxon>Seminavis</taxon>
    </lineage>
</organism>
<evidence type="ECO:0000259" key="5">
    <source>
        <dbReference type="Pfam" id="PF18716"/>
    </source>
</evidence>
<reference evidence="6" key="1">
    <citation type="submission" date="2020-06" db="EMBL/GenBank/DDBJ databases">
        <authorList>
            <consortium name="Plant Systems Biology data submission"/>
        </authorList>
    </citation>
    <scope>NUCLEOTIDE SEQUENCE</scope>
    <source>
        <strain evidence="6">D6</strain>
    </source>
</reference>
<evidence type="ECO:0000256" key="3">
    <source>
        <dbReference type="ARBA" id="ARBA00022801"/>
    </source>
</evidence>
<dbReference type="InterPro" id="IPR041540">
    <property type="entry name" value="VATC"/>
</dbReference>
<dbReference type="InterPro" id="IPR032466">
    <property type="entry name" value="Metal_Hydrolase"/>
</dbReference>
<evidence type="ECO:0000313" key="6">
    <source>
        <dbReference type="EMBL" id="CAB9506518.1"/>
    </source>
</evidence>
<dbReference type="EMBL" id="CAICTM010000268">
    <property type="protein sequence ID" value="CAB9506518.1"/>
    <property type="molecule type" value="Genomic_DNA"/>
</dbReference>
<comment type="similarity">
    <text evidence="4">Belongs to the metallo-dependent hydrolases superfamily. Phosphotriesterase family.</text>
</comment>
<proteinExistence type="inferred from homology"/>
<evidence type="ECO:0000313" key="7">
    <source>
        <dbReference type="Proteomes" id="UP001153069"/>
    </source>
</evidence>
<comment type="caution">
    <text evidence="4">Lacks conserved residue(s) required for the propagation of feature annotation.</text>
</comment>
<dbReference type="GO" id="GO:0016787">
    <property type="term" value="F:hydrolase activity"/>
    <property type="evidence" value="ECO:0007669"/>
    <property type="project" value="UniProtKB-KW"/>
</dbReference>
<dbReference type="Pfam" id="PF02126">
    <property type="entry name" value="PTE"/>
    <property type="match status" value="1"/>
</dbReference>
<comment type="caution">
    <text evidence="6">The sequence shown here is derived from an EMBL/GenBank/DDBJ whole genome shotgun (WGS) entry which is preliminary data.</text>
</comment>
<dbReference type="SUPFAM" id="SSF51556">
    <property type="entry name" value="Metallo-dependent hydrolases"/>
    <property type="match status" value="1"/>
</dbReference>
<accession>A0A9N8HDR9</accession>
<keyword evidence="7" id="KW-1185">Reference proteome</keyword>
<dbReference type="Proteomes" id="UP001153069">
    <property type="component" value="Unassembled WGS sequence"/>
</dbReference>
<protein>
    <submittedName>
        <fullName evidence="6">Phosphotriesterase-related protein</fullName>
    </submittedName>
</protein>
<dbReference type="Gene3D" id="3.20.20.140">
    <property type="entry name" value="Metal-dependent hydrolases"/>
    <property type="match status" value="1"/>
</dbReference>
<dbReference type="PROSITE" id="PS51347">
    <property type="entry name" value="PHOSPHOTRIESTERASE_2"/>
    <property type="match status" value="1"/>
</dbReference>
<dbReference type="Pfam" id="PF18716">
    <property type="entry name" value="VATC"/>
    <property type="match status" value="1"/>
</dbReference>
<gene>
    <name evidence="6" type="ORF">SEMRO_269_G104080.1</name>
</gene>
<dbReference type="PANTHER" id="PTHR10819:SF3">
    <property type="entry name" value="PHOSPHOTRIESTERASE-RELATED PROTEIN"/>
    <property type="match status" value="1"/>
</dbReference>
<dbReference type="GO" id="GO:0008270">
    <property type="term" value="F:zinc ion binding"/>
    <property type="evidence" value="ECO:0007669"/>
    <property type="project" value="InterPro"/>
</dbReference>
<comment type="cofactor">
    <cofactor evidence="1">
        <name>a divalent metal cation</name>
        <dbReference type="ChEBI" id="CHEBI:60240"/>
    </cofactor>
</comment>
<feature type="domain" description="Vms1-associating treble clef" evidence="5">
    <location>
        <begin position="372"/>
        <end position="414"/>
    </location>
</feature>
<evidence type="ECO:0000256" key="1">
    <source>
        <dbReference type="ARBA" id="ARBA00001968"/>
    </source>
</evidence>